<proteinExistence type="predicted"/>
<name>A0A6N4QMN7_9LEPT</name>
<protein>
    <submittedName>
        <fullName evidence="2">Phage baseplate protein</fullName>
    </submittedName>
</protein>
<organism evidence="2 3">
    <name type="scientific">Leptospira yasudae</name>
    <dbReference type="NCBI Taxonomy" id="2202201"/>
    <lineage>
        <taxon>Bacteria</taxon>
        <taxon>Pseudomonadati</taxon>
        <taxon>Spirochaetota</taxon>
        <taxon>Spirochaetia</taxon>
        <taxon>Leptospirales</taxon>
        <taxon>Leptospiraceae</taxon>
        <taxon>Leptospira</taxon>
    </lineage>
</organism>
<reference evidence="2 3" key="1">
    <citation type="journal article" date="2019" name="PLoS Negl. Trop. Dis.">
        <title>Revisiting the worldwide diversity of Leptospira species in the environment.</title>
        <authorList>
            <person name="Vincent A.T."/>
            <person name="Schiettekatte O."/>
            <person name="Bourhy P."/>
            <person name="Veyrier F.J."/>
            <person name="Picardeau M."/>
        </authorList>
    </citation>
    <scope>NUCLEOTIDE SEQUENCE [LARGE SCALE GENOMIC DNA]</scope>
    <source>
        <strain evidence="2 3">201702445</strain>
    </source>
</reference>
<feature type="domain" description="Baseplate protein J-like barrel" evidence="1">
    <location>
        <begin position="97"/>
        <end position="178"/>
    </location>
</feature>
<evidence type="ECO:0000313" key="3">
    <source>
        <dbReference type="Proteomes" id="UP000297613"/>
    </source>
</evidence>
<dbReference type="PANTHER" id="PTHR37829:SF3">
    <property type="entry name" value="PROTEIN JAYE-RELATED"/>
    <property type="match status" value="1"/>
</dbReference>
<dbReference type="AlphaFoldDB" id="A0A6N4QMN7"/>
<evidence type="ECO:0000313" key="2">
    <source>
        <dbReference type="EMBL" id="TGL87098.1"/>
    </source>
</evidence>
<dbReference type="InterPro" id="IPR006949">
    <property type="entry name" value="Barrel_Baseplate_J-like"/>
</dbReference>
<dbReference type="EMBL" id="RQGM01000017">
    <property type="protein sequence ID" value="TGL87098.1"/>
    <property type="molecule type" value="Genomic_DNA"/>
</dbReference>
<evidence type="ECO:0000259" key="1">
    <source>
        <dbReference type="Pfam" id="PF04865"/>
    </source>
</evidence>
<gene>
    <name evidence="2" type="ORF">EHQ83_04865</name>
</gene>
<dbReference type="Proteomes" id="UP000297613">
    <property type="component" value="Unassembled WGS sequence"/>
</dbReference>
<accession>A0A6N4QMN7</accession>
<dbReference type="InterPro" id="IPR052399">
    <property type="entry name" value="Phage_Baseplate_Assmbl_Protein"/>
</dbReference>
<dbReference type="PANTHER" id="PTHR37829">
    <property type="entry name" value="PHAGE-LIKE ELEMENT PBSX PROTEIN XKDT"/>
    <property type="match status" value="1"/>
</dbReference>
<comment type="caution">
    <text evidence="2">The sequence shown here is derived from an EMBL/GenBank/DDBJ whole genome shotgun (WGS) entry which is preliminary data.</text>
</comment>
<sequence>MAGVTEQGFIRKSKDEILSDLEEKYRTALGQDIDLSILSEDGMRMRILADELDAIHQLAESVFYSNFAHTATGVSLDRVLNPLGGERQPAKRSIVPLKFSGVNGSFVDIGTICQTGNGLQFITIQSGTIAGGFVTLNAQALNLEYGINGNVPANTISTIATAIAGVDSVTNPEPATGGRSIETDIEYLNRFMSDGVNGGSSAANVQSVLNQIDSVLAAVVYENNTDFVDVDGRPPHSMEAVIEGGTPQEIAEACLRNWPGGIESYGSQSATVIDSKGVPRTYYFNRPADVTLFVKIDITRDLAQWVSGSETIVKTNCIKVIGGVDTIGSVSKSYKGDGTGADVFAWKLIAAQSGLSEYESIKVLGIKAMTVKVGSSSPANLDELSINSRQRAKLITANIQVNFV</sequence>
<dbReference type="RefSeq" id="WP_135573770.1">
    <property type="nucleotide sequence ID" value="NZ_RQGK01000037.1"/>
</dbReference>
<dbReference type="Pfam" id="PF04865">
    <property type="entry name" value="Baseplate_J"/>
    <property type="match status" value="1"/>
</dbReference>